<evidence type="ECO:0000313" key="2">
    <source>
        <dbReference type="EMBL" id="MFD0863778.1"/>
    </source>
</evidence>
<comment type="caution">
    <text evidence="2">The sequence shown here is derived from an EMBL/GenBank/DDBJ whole genome shotgun (WGS) entry which is preliminary data.</text>
</comment>
<evidence type="ECO:0000313" key="3">
    <source>
        <dbReference type="Proteomes" id="UP001596978"/>
    </source>
</evidence>
<organism evidence="2 3">
    <name type="scientific">Sungkyunkwania multivorans</name>
    <dbReference type="NCBI Taxonomy" id="1173618"/>
    <lineage>
        <taxon>Bacteria</taxon>
        <taxon>Pseudomonadati</taxon>
        <taxon>Bacteroidota</taxon>
        <taxon>Flavobacteriia</taxon>
        <taxon>Flavobacteriales</taxon>
        <taxon>Flavobacteriaceae</taxon>
        <taxon>Sungkyunkwania</taxon>
    </lineage>
</organism>
<dbReference type="EMBL" id="JBHTJH010000017">
    <property type="protein sequence ID" value="MFD0863778.1"/>
    <property type="molecule type" value="Genomic_DNA"/>
</dbReference>
<dbReference type="Proteomes" id="UP001596978">
    <property type="component" value="Unassembled WGS sequence"/>
</dbReference>
<evidence type="ECO:0000256" key="1">
    <source>
        <dbReference type="SAM" id="Coils"/>
    </source>
</evidence>
<dbReference type="Pfam" id="PF13591">
    <property type="entry name" value="MerR_2"/>
    <property type="match status" value="1"/>
</dbReference>
<keyword evidence="3" id="KW-1185">Reference proteome</keyword>
<dbReference type="Gene3D" id="1.10.1660.10">
    <property type="match status" value="1"/>
</dbReference>
<keyword evidence="1" id="KW-0175">Coiled coil</keyword>
<dbReference type="RefSeq" id="WP_386410149.1">
    <property type="nucleotide sequence ID" value="NZ_JBHTJH010000017.1"/>
</dbReference>
<feature type="coiled-coil region" evidence="1">
    <location>
        <begin position="71"/>
        <end position="98"/>
    </location>
</feature>
<name>A0ABW3D5C8_9FLAO</name>
<accession>A0ABW3D5C8</accession>
<reference evidence="3" key="1">
    <citation type="journal article" date="2019" name="Int. J. Syst. Evol. Microbiol.">
        <title>The Global Catalogue of Microorganisms (GCM) 10K type strain sequencing project: providing services to taxonomists for standard genome sequencing and annotation.</title>
        <authorList>
            <consortium name="The Broad Institute Genomics Platform"/>
            <consortium name="The Broad Institute Genome Sequencing Center for Infectious Disease"/>
            <person name="Wu L."/>
            <person name="Ma J."/>
        </authorList>
    </citation>
    <scope>NUCLEOTIDE SEQUENCE [LARGE SCALE GENOMIC DNA]</scope>
    <source>
        <strain evidence="3">CCUG 62952</strain>
    </source>
</reference>
<sequence>MKTEYYITIKDFCVGHRIEESFVLSLSERELISIAVLDDEAKIHTKELPKLERIVRLHHELGVNIEGIEAIQHLLEKVDRLQDELWSLRRRLSRFEEDPF</sequence>
<protein>
    <submittedName>
        <fullName evidence="2">Chaperone modulator CbpM</fullName>
    </submittedName>
</protein>
<gene>
    <name evidence="2" type="ORF">ACFQ1M_16300</name>
</gene>
<proteinExistence type="predicted"/>